<evidence type="ECO:0000256" key="1">
    <source>
        <dbReference type="ARBA" id="ARBA00004123"/>
    </source>
</evidence>
<evidence type="ECO:0000256" key="6">
    <source>
        <dbReference type="ARBA" id="ARBA00023328"/>
    </source>
</evidence>
<keyword evidence="10" id="KW-1185">Reference proteome</keyword>
<keyword evidence="5" id="KW-0539">Nucleus</keyword>
<sequence length="223" mass="26300">MGILTNKEKEVLAGHREILWLKRQIEQLEKEDEFVEPEIAEEADEENIKNGVKMYRSHINSMRVQLDLATLRNKNKEEIAKAIDEHYFTIKSLYTEPSDPLDRQIKKVTNDSIDQRDELVSRFMRVLKELNENELELTNLQQETIKRHLENREILRRTFLLQEEIDSIPITERTSELHELVKEQKNYIATIRGVLSGLILESGIDWVVDKKLLATMMRLGEDF</sequence>
<feature type="domain" description="Centromere protein H C-terminal" evidence="8">
    <location>
        <begin position="17"/>
        <end position="219"/>
    </location>
</feature>
<organism evidence="9 10">
    <name type="scientific">Helicostylum pulchrum</name>
    <dbReference type="NCBI Taxonomy" id="562976"/>
    <lineage>
        <taxon>Eukaryota</taxon>
        <taxon>Fungi</taxon>
        <taxon>Fungi incertae sedis</taxon>
        <taxon>Mucoromycota</taxon>
        <taxon>Mucoromycotina</taxon>
        <taxon>Mucoromycetes</taxon>
        <taxon>Mucorales</taxon>
        <taxon>Mucorineae</taxon>
        <taxon>Mucoraceae</taxon>
        <taxon>Helicostylum</taxon>
    </lineage>
</organism>
<protein>
    <recommendedName>
        <fullName evidence="8">Centromere protein H C-terminal domain-containing protein</fullName>
    </recommendedName>
</protein>
<dbReference type="Pfam" id="PF05837">
    <property type="entry name" value="CENP-H"/>
    <property type="match status" value="1"/>
</dbReference>
<evidence type="ECO:0000256" key="7">
    <source>
        <dbReference type="ARBA" id="ARBA00025735"/>
    </source>
</evidence>
<comment type="subcellular location">
    <subcellularLocation>
        <location evidence="2">Chromosome</location>
        <location evidence="2">Centromere</location>
        <location evidence="2">Kinetochore</location>
    </subcellularLocation>
    <subcellularLocation>
        <location evidence="1">Nucleus</location>
    </subcellularLocation>
</comment>
<evidence type="ECO:0000259" key="8">
    <source>
        <dbReference type="Pfam" id="PF05837"/>
    </source>
</evidence>
<evidence type="ECO:0000256" key="5">
    <source>
        <dbReference type="ARBA" id="ARBA00023242"/>
    </source>
</evidence>
<name>A0ABP9Y760_9FUNG</name>
<evidence type="ECO:0000256" key="4">
    <source>
        <dbReference type="ARBA" id="ARBA00022838"/>
    </source>
</evidence>
<proteinExistence type="inferred from homology"/>
<comment type="similarity">
    <text evidence="7">Belongs to the CENP-H/MCM16 family.</text>
</comment>
<keyword evidence="3" id="KW-0158">Chromosome</keyword>
<evidence type="ECO:0000313" key="10">
    <source>
        <dbReference type="Proteomes" id="UP001476247"/>
    </source>
</evidence>
<gene>
    <name evidence="9" type="ORF">HPULCUR_008025</name>
</gene>
<keyword evidence="4" id="KW-0995">Kinetochore</keyword>
<accession>A0ABP9Y760</accession>
<dbReference type="EMBL" id="BAABUJ010000023">
    <property type="protein sequence ID" value="GAA5802555.1"/>
    <property type="molecule type" value="Genomic_DNA"/>
</dbReference>
<comment type="caution">
    <text evidence="9">The sequence shown here is derived from an EMBL/GenBank/DDBJ whole genome shotgun (WGS) entry which is preliminary data.</text>
</comment>
<reference evidence="9 10" key="1">
    <citation type="submission" date="2024-04" db="EMBL/GenBank/DDBJ databases">
        <title>genome sequences of Mucor flavus KT1a and Helicostylum pulchrum KT1b strains isolation_sourced from the surface of a dry-aged beef.</title>
        <authorList>
            <person name="Toyotome T."/>
            <person name="Hosono M."/>
            <person name="Torimaru M."/>
            <person name="Fukuda K."/>
            <person name="Mikami N."/>
        </authorList>
    </citation>
    <scope>NUCLEOTIDE SEQUENCE [LARGE SCALE GENOMIC DNA]</scope>
    <source>
        <strain evidence="9 10">KT1b</strain>
    </source>
</reference>
<dbReference type="InterPro" id="IPR008426">
    <property type="entry name" value="CENP-H_C"/>
</dbReference>
<keyword evidence="6" id="KW-0137">Centromere</keyword>
<dbReference type="Proteomes" id="UP001476247">
    <property type="component" value="Unassembled WGS sequence"/>
</dbReference>
<evidence type="ECO:0000313" key="9">
    <source>
        <dbReference type="EMBL" id="GAA5802555.1"/>
    </source>
</evidence>
<evidence type="ECO:0000256" key="3">
    <source>
        <dbReference type="ARBA" id="ARBA00022454"/>
    </source>
</evidence>
<evidence type="ECO:0000256" key="2">
    <source>
        <dbReference type="ARBA" id="ARBA00004629"/>
    </source>
</evidence>